<dbReference type="PROSITE" id="PS51318">
    <property type="entry name" value="TAT"/>
    <property type="match status" value="1"/>
</dbReference>
<organism evidence="1 2">
    <name type="scientific">Woeseia oceani</name>
    <dbReference type="NCBI Taxonomy" id="1548547"/>
    <lineage>
        <taxon>Bacteria</taxon>
        <taxon>Pseudomonadati</taxon>
        <taxon>Pseudomonadota</taxon>
        <taxon>Gammaproteobacteria</taxon>
        <taxon>Woeseiales</taxon>
        <taxon>Woeseiaceae</taxon>
        <taxon>Woeseia</taxon>
    </lineage>
</organism>
<dbReference type="SUPFAM" id="SSF51905">
    <property type="entry name" value="FAD/NAD(P)-binding domain"/>
    <property type="match status" value="1"/>
</dbReference>
<evidence type="ECO:0000313" key="1">
    <source>
        <dbReference type="EMBL" id="ANO52911.1"/>
    </source>
</evidence>
<dbReference type="Gene3D" id="3.50.50.60">
    <property type="entry name" value="FAD/NAD(P)-binding domain"/>
    <property type="match status" value="1"/>
</dbReference>
<name>A0A193LKE5_9GAMM</name>
<protein>
    <submittedName>
        <fullName evidence="1">Twin-arginine translocation pathway signal</fullName>
    </submittedName>
</protein>
<dbReference type="InterPro" id="IPR006311">
    <property type="entry name" value="TAT_signal"/>
</dbReference>
<keyword evidence="2" id="KW-1185">Reference proteome</keyword>
<accession>A0A193LKE5</accession>
<dbReference type="Pfam" id="PF13450">
    <property type="entry name" value="NAD_binding_8"/>
    <property type="match status" value="1"/>
</dbReference>
<dbReference type="EMBL" id="CP016268">
    <property type="protein sequence ID" value="ANO52911.1"/>
    <property type="molecule type" value="Genomic_DNA"/>
</dbReference>
<dbReference type="KEGG" id="woc:BA177_01665"/>
<evidence type="ECO:0000313" key="2">
    <source>
        <dbReference type="Proteomes" id="UP000092695"/>
    </source>
</evidence>
<proteinExistence type="predicted"/>
<dbReference type="InterPro" id="IPR036188">
    <property type="entry name" value="FAD/NAD-bd_sf"/>
</dbReference>
<dbReference type="STRING" id="1548547.BA177_01665"/>
<reference evidence="1 2" key="1">
    <citation type="submission" date="2016-06" db="EMBL/GenBank/DDBJ databases">
        <title>Complete genome sequence of a deep-branching marine Gamma Proteobacterium Woeseia oceani type strain XK5.</title>
        <authorList>
            <person name="Mu D."/>
            <person name="Du Z."/>
        </authorList>
    </citation>
    <scope>NUCLEOTIDE SEQUENCE [LARGE SCALE GENOMIC DNA]</scope>
    <source>
        <strain evidence="1 2">XK5</strain>
    </source>
</reference>
<dbReference type="Proteomes" id="UP000092695">
    <property type="component" value="Chromosome"/>
</dbReference>
<dbReference type="AlphaFoldDB" id="A0A193LKE5"/>
<gene>
    <name evidence="1" type="ORF">BA177_01665</name>
</gene>
<sequence length="622" mass="68172">MDITRRDFLNGIALATAAGSMLSPMDLLAAQLPADYYPPLKTGLRGSHAGSFEVAHAVAWAGHKYPTPKRQTDDVYDMVVVGGGISGLSSALFYHQRAGAGKKVLVLDNHDDFGGHAKRNEFNVDGQTLIGYGGSQSIDGPGHFSAASSQLLKDVGIVTERFYDYFDQDYMKSRGLGRGIYFSADVYGRDVTAPNLFRGGFGDDSAELDAIVAQYPISSESKAALLRLMRNETDPRPELSRQEKIDFLGSLSYTTFLRAYLSIPREVTDVLRDTILGLWGVGWDSLSALEAYRSGMPGLQHMGIGELDEEGHERDEPYIFHFPDGNAGVARSLVRSLLPESVPGSTMEDLVTARVDYSQLDRKGRSTRIRLNSTAVNLSHTVDQRHVDVTYVNNGDVYRVRAKHVVFAGYNALLPHLCSEVPAAQKEAIDYAEKVPLVYTSIAVRNWKAMAELGYSNVFIPQSKYMYSFGLDFPVSMGDYSFTQNPNQPTILHGSWVPAAPEQGLSAREQHVAGRRQLYQLTFDDFEQDIIDKLSGALAPGGFDAERDIAAITVNRWPHGYAYEYNDLNDPAGFTPENGPHVAGRAQIGRISIANSDASAYAYVNGAVDAADRAVNEQLHTG</sequence>